<gene>
    <name evidence="5" type="ORF">ACFQBQ_07905</name>
</gene>
<proteinExistence type="predicted"/>
<evidence type="ECO:0000313" key="5">
    <source>
        <dbReference type="EMBL" id="MFC6645511.1"/>
    </source>
</evidence>
<feature type="transmembrane region" description="Helical" evidence="3">
    <location>
        <begin position="61"/>
        <end position="79"/>
    </location>
</feature>
<dbReference type="CDD" id="cd01949">
    <property type="entry name" value="GGDEF"/>
    <property type="match status" value="1"/>
</dbReference>
<evidence type="ECO:0000256" key="3">
    <source>
        <dbReference type="SAM" id="Phobius"/>
    </source>
</evidence>
<comment type="catalytic activity">
    <reaction evidence="2">
        <text>2 GTP = 3',3'-c-di-GMP + 2 diphosphate</text>
        <dbReference type="Rhea" id="RHEA:24898"/>
        <dbReference type="ChEBI" id="CHEBI:33019"/>
        <dbReference type="ChEBI" id="CHEBI:37565"/>
        <dbReference type="ChEBI" id="CHEBI:58805"/>
        <dbReference type="EC" id="2.7.7.65"/>
    </reaction>
</comment>
<dbReference type="PROSITE" id="PS50887">
    <property type="entry name" value="GGDEF"/>
    <property type="match status" value="1"/>
</dbReference>
<comment type="caution">
    <text evidence="5">The sequence shown here is derived from an EMBL/GenBank/DDBJ whole genome shotgun (WGS) entry which is preliminary data.</text>
</comment>
<dbReference type="PANTHER" id="PTHR45138:SF9">
    <property type="entry name" value="DIGUANYLATE CYCLASE DGCM-RELATED"/>
    <property type="match status" value="1"/>
</dbReference>
<evidence type="ECO:0000256" key="2">
    <source>
        <dbReference type="ARBA" id="ARBA00034247"/>
    </source>
</evidence>
<dbReference type="Gene3D" id="3.30.70.270">
    <property type="match status" value="1"/>
</dbReference>
<keyword evidence="3" id="KW-1133">Transmembrane helix</keyword>
<organism evidence="5 6">
    <name type="scientific">Granulicella cerasi</name>
    <dbReference type="NCBI Taxonomy" id="741063"/>
    <lineage>
        <taxon>Bacteria</taxon>
        <taxon>Pseudomonadati</taxon>
        <taxon>Acidobacteriota</taxon>
        <taxon>Terriglobia</taxon>
        <taxon>Terriglobales</taxon>
        <taxon>Acidobacteriaceae</taxon>
        <taxon>Granulicella</taxon>
    </lineage>
</organism>
<keyword evidence="5" id="KW-0548">Nucleotidyltransferase</keyword>
<dbReference type="SMART" id="SM00267">
    <property type="entry name" value="GGDEF"/>
    <property type="match status" value="1"/>
</dbReference>
<dbReference type="SUPFAM" id="SSF55073">
    <property type="entry name" value="Nucleotide cyclase"/>
    <property type="match status" value="1"/>
</dbReference>
<keyword evidence="5" id="KW-0808">Transferase</keyword>
<name>A0ABW1Z827_9BACT</name>
<feature type="transmembrane region" description="Helical" evidence="3">
    <location>
        <begin position="6"/>
        <end position="26"/>
    </location>
</feature>
<sequence length="382" mass="41518">MALDSPSLIIGQIVFGSLLAVFFFFLHTVYPDLKGAGMLGVAFVTAALCRCAFLIQSPLWFHLAESLSFVATLLIYFSVKQYLSLKPLVDSRDFCLVIGCLCTLLYLVPALSARFPSLPVIAITVIRLDSAYLLIKLASKKRSAITALGFFMLVYGLYAVLVIGGTQTALATVFPLISLHFLSQTIIVGNVILSAMLGLLFLIVFGQDIILQLERQSMLDSLTNTLNRRGIECQISQEISRYKRNREAFSIALLDIDRFKTINDTFGHAAGDRAICDLASLLTSECRAHDLVGRLGGDEIVMILPSVSGPSGLIMAQRLCATVQSSLSIESTFLSVSIGVAECSEVDSLETLLKRADIALYDAKRSGKACARLALPDVLTSR</sequence>
<reference evidence="6" key="1">
    <citation type="journal article" date="2019" name="Int. J. Syst. Evol. Microbiol.">
        <title>The Global Catalogue of Microorganisms (GCM) 10K type strain sequencing project: providing services to taxonomists for standard genome sequencing and annotation.</title>
        <authorList>
            <consortium name="The Broad Institute Genomics Platform"/>
            <consortium name="The Broad Institute Genome Sequencing Center for Infectious Disease"/>
            <person name="Wu L."/>
            <person name="Ma J."/>
        </authorList>
    </citation>
    <scope>NUCLEOTIDE SEQUENCE [LARGE SCALE GENOMIC DNA]</scope>
    <source>
        <strain evidence="6">CGMCC 1.16026</strain>
    </source>
</reference>
<evidence type="ECO:0000313" key="6">
    <source>
        <dbReference type="Proteomes" id="UP001596391"/>
    </source>
</evidence>
<evidence type="ECO:0000256" key="1">
    <source>
        <dbReference type="ARBA" id="ARBA00012528"/>
    </source>
</evidence>
<dbReference type="EMBL" id="JBHSWI010000001">
    <property type="protein sequence ID" value="MFC6645511.1"/>
    <property type="molecule type" value="Genomic_DNA"/>
</dbReference>
<keyword evidence="6" id="KW-1185">Reference proteome</keyword>
<dbReference type="Proteomes" id="UP001596391">
    <property type="component" value="Unassembled WGS sequence"/>
</dbReference>
<dbReference type="InterPro" id="IPR050469">
    <property type="entry name" value="Diguanylate_Cyclase"/>
</dbReference>
<dbReference type="PANTHER" id="PTHR45138">
    <property type="entry name" value="REGULATORY COMPONENTS OF SENSORY TRANSDUCTION SYSTEM"/>
    <property type="match status" value="1"/>
</dbReference>
<evidence type="ECO:0000259" key="4">
    <source>
        <dbReference type="PROSITE" id="PS50887"/>
    </source>
</evidence>
<dbReference type="InterPro" id="IPR043128">
    <property type="entry name" value="Rev_trsase/Diguanyl_cyclase"/>
</dbReference>
<keyword evidence="3" id="KW-0472">Membrane</keyword>
<dbReference type="Pfam" id="PF00990">
    <property type="entry name" value="GGDEF"/>
    <property type="match status" value="1"/>
</dbReference>
<protein>
    <recommendedName>
        <fullName evidence="1">diguanylate cyclase</fullName>
        <ecNumber evidence="1">2.7.7.65</ecNumber>
    </recommendedName>
</protein>
<keyword evidence="3" id="KW-0812">Transmembrane</keyword>
<feature type="transmembrane region" description="Helical" evidence="3">
    <location>
        <begin position="38"/>
        <end position="55"/>
    </location>
</feature>
<dbReference type="EC" id="2.7.7.65" evidence="1"/>
<feature type="domain" description="GGDEF" evidence="4">
    <location>
        <begin position="247"/>
        <end position="376"/>
    </location>
</feature>
<dbReference type="GO" id="GO:0052621">
    <property type="term" value="F:diguanylate cyclase activity"/>
    <property type="evidence" value="ECO:0007669"/>
    <property type="project" value="UniProtKB-EC"/>
</dbReference>
<dbReference type="InterPro" id="IPR029787">
    <property type="entry name" value="Nucleotide_cyclase"/>
</dbReference>
<dbReference type="InterPro" id="IPR000160">
    <property type="entry name" value="GGDEF_dom"/>
</dbReference>
<dbReference type="NCBIfam" id="TIGR00254">
    <property type="entry name" value="GGDEF"/>
    <property type="match status" value="1"/>
</dbReference>
<accession>A0ABW1Z827</accession>
<feature type="transmembrane region" description="Helical" evidence="3">
    <location>
        <begin position="186"/>
        <end position="205"/>
    </location>
</feature>
<dbReference type="RefSeq" id="WP_263371878.1">
    <property type="nucleotide sequence ID" value="NZ_JAGSYD010000003.1"/>
</dbReference>
<feature type="transmembrane region" description="Helical" evidence="3">
    <location>
        <begin position="91"/>
        <end position="111"/>
    </location>
</feature>
<feature type="transmembrane region" description="Helical" evidence="3">
    <location>
        <begin position="147"/>
        <end position="166"/>
    </location>
</feature>